<dbReference type="EMBL" id="JBHUOS010000001">
    <property type="protein sequence ID" value="MFD2914296.1"/>
    <property type="molecule type" value="Genomic_DNA"/>
</dbReference>
<feature type="transmembrane region" description="Helical" evidence="1">
    <location>
        <begin position="32"/>
        <end position="54"/>
    </location>
</feature>
<comment type="caution">
    <text evidence="2">The sequence shown here is derived from an EMBL/GenBank/DDBJ whole genome shotgun (WGS) entry which is preliminary data.</text>
</comment>
<sequence length="123" mass="14230">MNDINIITAMIIVLICHLASIIIGYKMQKTALIISYLNAIIVIGVFIFWVISSLNIKQHNFEFRELLVIVLEACIFIFALYSIIGFHKKTYVKIINYIGFGIHFLVTAGMLYYILAFKFDRLF</sequence>
<feature type="transmembrane region" description="Helical" evidence="1">
    <location>
        <begin position="6"/>
        <end position="25"/>
    </location>
</feature>
<dbReference type="Proteomes" id="UP001597548">
    <property type="component" value="Unassembled WGS sequence"/>
</dbReference>
<keyword evidence="3" id="KW-1185">Reference proteome</keyword>
<proteinExistence type="predicted"/>
<organism evidence="2 3">
    <name type="scientific">Psychroserpens luteus</name>
    <dbReference type="NCBI Taxonomy" id="1434066"/>
    <lineage>
        <taxon>Bacteria</taxon>
        <taxon>Pseudomonadati</taxon>
        <taxon>Bacteroidota</taxon>
        <taxon>Flavobacteriia</taxon>
        <taxon>Flavobacteriales</taxon>
        <taxon>Flavobacteriaceae</taxon>
        <taxon>Psychroserpens</taxon>
    </lineage>
</organism>
<keyword evidence="1" id="KW-1133">Transmembrane helix</keyword>
<reference evidence="3" key="1">
    <citation type="journal article" date="2019" name="Int. J. Syst. Evol. Microbiol.">
        <title>The Global Catalogue of Microorganisms (GCM) 10K type strain sequencing project: providing services to taxonomists for standard genome sequencing and annotation.</title>
        <authorList>
            <consortium name="The Broad Institute Genomics Platform"/>
            <consortium name="The Broad Institute Genome Sequencing Center for Infectious Disease"/>
            <person name="Wu L."/>
            <person name="Ma J."/>
        </authorList>
    </citation>
    <scope>NUCLEOTIDE SEQUENCE [LARGE SCALE GENOMIC DNA]</scope>
    <source>
        <strain evidence="3">KCTC 32514</strain>
    </source>
</reference>
<name>A0ABW5ZPK8_9FLAO</name>
<dbReference type="RefSeq" id="WP_194509826.1">
    <property type="nucleotide sequence ID" value="NZ_JADILU010000010.1"/>
</dbReference>
<protein>
    <submittedName>
        <fullName evidence="2">Uncharacterized protein</fullName>
    </submittedName>
</protein>
<evidence type="ECO:0000256" key="1">
    <source>
        <dbReference type="SAM" id="Phobius"/>
    </source>
</evidence>
<feature type="transmembrane region" description="Helical" evidence="1">
    <location>
        <begin position="66"/>
        <end position="87"/>
    </location>
</feature>
<evidence type="ECO:0000313" key="2">
    <source>
        <dbReference type="EMBL" id="MFD2914296.1"/>
    </source>
</evidence>
<accession>A0ABW5ZPK8</accession>
<feature type="transmembrane region" description="Helical" evidence="1">
    <location>
        <begin position="94"/>
        <end position="115"/>
    </location>
</feature>
<keyword evidence="1" id="KW-0812">Transmembrane</keyword>
<keyword evidence="1" id="KW-0472">Membrane</keyword>
<gene>
    <name evidence="2" type="ORF">ACFS29_01490</name>
</gene>
<evidence type="ECO:0000313" key="3">
    <source>
        <dbReference type="Proteomes" id="UP001597548"/>
    </source>
</evidence>